<evidence type="ECO:0000313" key="3">
    <source>
        <dbReference type="Proteomes" id="UP000193920"/>
    </source>
</evidence>
<sequence>VLSKGDKFYYCGKPKTYIIGLFFAIFFIILGLNEIYKARYIPRQLKERLGLPLYAYVIYVLVDVFLTYSRDIFSPNFINSIQCISILTFCPIVAYNLNFKKIIEIVNRFYYVESNENFSSSEKSINQYRTKRITTQSRTKNFEISSIRFF</sequence>
<accession>A0A1Y2ADA6</accession>
<evidence type="ECO:0000256" key="1">
    <source>
        <dbReference type="SAM" id="Phobius"/>
    </source>
</evidence>
<dbReference type="EMBL" id="MCOG01000286">
    <property type="protein sequence ID" value="ORY20549.1"/>
    <property type="molecule type" value="Genomic_DNA"/>
</dbReference>
<protein>
    <recommendedName>
        <fullName evidence="4">G-protein coupled receptors family 3 profile domain-containing protein</fullName>
    </recommendedName>
</protein>
<proteinExistence type="predicted"/>
<reference evidence="2 3" key="1">
    <citation type="submission" date="2016-08" db="EMBL/GenBank/DDBJ databases">
        <title>A Parts List for Fungal Cellulosomes Revealed by Comparative Genomics.</title>
        <authorList>
            <consortium name="DOE Joint Genome Institute"/>
            <person name="Haitjema C.H."/>
            <person name="Gilmore S.P."/>
            <person name="Henske J.K."/>
            <person name="Solomon K.V."/>
            <person name="De Groot R."/>
            <person name="Kuo A."/>
            <person name="Mondo S.J."/>
            <person name="Salamov A.A."/>
            <person name="Labutti K."/>
            <person name="Zhao Z."/>
            <person name="Chiniquy J."/>
            <person name="Barry K."/>
            <person name="Brewer H.M."/>
            <person name="Purvine S.O."/>
            <person name="Wright A.T."/>
            <person name="Boxma B."/>
            <person name="Van Alen T."/>
            <person name="Hackstein J.H."/>
            <person name="Baker S.E."/>
            <person name="Grigoriev I.V."/>
            <person name="O'Malley M.A."/>
        </authorList>
    </citation>
    <scope>NUCLEOTIDE SEQUENCE [LARGE SCALE GENOMIC DNA]</scope>
    <source>
        <strain evidence="2 3">G1</strain>
    </source>
</reference>
<feature type="transmembrane region" description="Helical" evidence="1">
    <location>
        <begin position="17"/>
        <end position="36"/>
    </location>
</feature>
<keyword evidence="3" id="KW-1185">Reference proteome</keyword>
<keyword evidence="1" id="KW-1133">Transmembrane helix</keyword>
<keyword evidence="1" id="KW-0812">Transmembrane</keyword>
<organism evidence="2 3">
    <name type="scientific">Neocallimastix californiae</name>
    <dbReference type="NCBI Taxonomy" id="1754190"/>
    <lineage>
        <taxon>Eukaryota</taxon>
        <taxon>Fungi</taxon>
        <taxon>Fungi incertae sedis</taxon>
        <taxon>Chytridiomycota</taxon>
        <taxon>Chytridiomycota incertae sedis</taxon>
        <taxon>Neocallimastigomycetes</taxon>
        <taxon>Neocallimastigales</taxon>
        <taxon>Neocallimastigaceae</taxon>
        <taxon>Neocallimastix</taxon>
    </lineage>
</organism>
<gene>
    <name evidence="2" type="ORF">LY90DRAFT_676685</name>
</gene>
<dbReference type="Proteomes" id="UP000193920">
    <property type="component" value="Unassembled WGS sequence"/>
</dbReference>
<evidence type="ECO:0000313" key="2">
    <source>
        <dbReference type="EMBL" id="ORY20549.1"/>
    </source>
</evidence>
<evidence type="ECO:0008006" key="4">
    <source>
        <dbReference type="Google" id="ProtNLM"/>
    </source>
</evidence>
<name>A0A1Y2ADA6_9FUNG</name>
<feature type="transmembrane region" description="Helical" evidence="1">
    <location>
        <begin position="48"/>
        <end position="66"/>
    </location>
</feature>
<comment type="caution">
    <text evidence="2">The sequence shown here is derived from an EMBL/GenBank/DDBJ whole genome shotgun (WGS) entry which is preliminary data.</text>
</comment>
<keyword evidence="1" id="KW-0472">Membrane</keyword>
<feature type="non-terminal residue" evidence="2">
    <location>
        <position position="1"/>
    </location>
</feature>
<feature type="transmembrane region" description="Helical" evidence="1">
    <location>
        <begin position="78"/>
        <end position="98"/>
    </location>
</feature>
<dbReference type="AlphaFoldDB" id="A0A1Y2ADA6"/>